<reference evidence="2" key="1">
    <citation type="submission" date="2021-06" db="EMBL/GenBank/DDBJ databases">
        <authorList>
            <person name="Kallberg Y."/>
            <person name="Tangrot J."/>
            <person name="Rosling A."/>
        </authorList>
    </citation>
    <scope>NUCLEOTIDE SEQUENCE</scope>
    <source>
        <strain evidence="2">IA702</strain>
    </source>
</reference>
<dbReference type="Proteomes" id="UP000789572">
    <property type="component" value="Unassembled WGS sequence"/>
</dbReference>
<evidence type="ECO:0000313" key="3">
    <source>
        <dbReference type="Proteomes" id="UP000789572"/>
    </source>
</evidence>
<evidence type="ECO:0000313" key="2">
    <source>
        <dbReference type="EMBL" id="CAG8574857.1"/>
    </source>
</evidence>
<organism evidence="2 3">
    <name type="scientific">Paraglomus occultum</name>
    <dbReference type="NCBI Taxonomy" id="144539"/>
    <lineage>
        <taxon>Eukaryota</taxon>
        <taxon>Fungi</taxon>
        <taxon>Fungi incertae sedis</taxon>
        <taxon>Mucoromycota</taxon>
        <taxon>Glomeromycotina</taxon>
        <taxon>Glomeromycetes</taxon>
        <taxon>Paraglomerales</taxon>
        <taxon>Paraglomeraceae</taxon>
        <taxon>Paraglomus</taxon>
    </lineage>
</organism>
<gene>
    <name evidence="2" type="ORF">POCULU_LOCUS6183</name>
</gene>
<keyword evidence="1" id="KW-0472">Membrane</keyword>
<keyword evidence="1" id="KW-0812">Transmembrane</keyword>
<evidence type="ECO:0000256" key="1">
    <source>
        <dbReference type="SAM" id="Phobius"/>
    </source>
</evidence>
<name>A0A9N9BP33_9GLOM</name>
<protein>
    <submittedName>
        <fullName evidence="2">4155_t:CDS:1</fullName>
    </submittedName>
</protein>
<dbReference type="EMBL" id="CAJVPJ010001089">
    <property type="protein sequence ID" value="CAG8574857.1"/>
    <property type="molecule type" value="Genomic_DNA"/>
</dbReference>
<keyword evidence="1" id="KW-1133">Transmembrane helix</keyword>
<dbReference type="OrthoDB" id="2449088at2759"/>
<proteinExistence type="predicted"/>
<feature type="transmembrane region" description="Helical" evidence="1">
    <location>
        <begin position="73"/>
        <end position="95"/>
    </location>
</feature>
<accession>A0A9N9BP33</accession>
<keyword evidence="3" id="KW-1185">Reference proteome</keyword>
<comment type="caution">
    <text evidence="2">The sequence shown here is derived from an EMBL/GenBank/DDBJ whole genome shotgun (WGS) entry which is preliminary data.</text>
</comment>
<dbReference type="AlphaFoldDB" id="A0A9N9BP33"/>
<sequence>MSSCFRADICTDTVQTPTSTITFTSETSSSIPGEGGIPTTTIINHTITTQQTSTPTSTTPYSTSTSTFEDDRVPLIVAFSILTTLLLIVLLITYIQSRRQSNGQELQSSISATESAMSQLSSPTMIASGWSGAESVRIGERMSSHRNEAIRNTIIGSGVREYATDLEIGTMTTSNAQMGTTRAAVDSTMDATMGTISATSYTRSLVTTDIDDTSFYVTPGASSPTIINSPTTLPPLSNNSMTISRSASISFQRALPKVSMLQIEPMTRRLTVNLGQQGRSIVVRDTDAGGTDHVVNVVSLRPETPTRSGIPGLKRKLLFWKGKATT</sequence>